<gene>
    <name evidence="5" type="ORF">HXA33_15865</name>
</gene>
<keyword evidence="2" id="KW-0238">DNA-binding</keyword>
<organism evidence="5 6">
    <name type="scientific">Salipaludibacillus agaradhaerens</name>
    <name type="common">Bacillus agaradhaerens</name>
    <dbReference type="NCBI Taxonomy" id="76935"/>
    <lineage>
        <taxon>Bacteria</taxon>
        <taxon>Bacillati</taxon>
        <taxon>Bacillota</taxon>
        <taxon>Bacilli</taxon>
        <taxon>Bacillales</taxon>
        <taxon>Bacillaceae</taxon>
    </lineage>
</organism>
<dbReference type="AlphaFoldDB" id="A0A9Q4B4K2"/>
<evidence type="ECO:0000313" key="5">
    <source>
        <dbReference type="EMBL" id="MCR6098015.1"/>
    </source>
</evidence>
<keyword evidence="6" id="KW-1185">Reference proteome</keyword>
<dbReference type="PROSITE" id="PS01124">
    <property type="entry name" value="HTH_ARAC_FAMILY_2"/>
    <property type="match status" value="1"/>
</dbReference>
<name>A0A9Q4B4K2_SALAG</name>
<dbReference type="EMBL" id="JABXYM010000001">
    <property type="protein sequence ID" value="MCR6098015.1"/>
    <property type="molecule type" value="Genomic_DNA"/>
</dbReference>
<dbReference type="InterPro" id="IPR009057">
    <property type="entry name" value="Homeodomain-like_sf"/>
</dbReference>
<dbReference type="SUPFAM" id="SSF51215">
    <property type="entry name" value="Regulatory protein AraC"/>
    <property type="match status" value="1"/>
</dbReference>
<dbReference type="InterPro" id="IPR003313">
    <property type="entry name" value="AraC-bd"/>
</dbReference>
<accession>A0A9Q4B4K2</accession>
<dbReference type="InterPro" id="IPR018060">
    <property type="entry name" value="HTH_AraC"/>
</dbReference>
<evidence type="ECO:0000256" key="3">
    <source>
        <dbReference type="ARBA" id="ARBA00023163"/>
    </source>
</evidence>
<feature type="domain" description="HTH araC/xylS-type" evidence="4">
    <location>
        <begin position="157"/>
        <end position="255"/>
    </location>
</feature>
<evidence type="ECO:0000313" key="6">
    <source>
        <dbReference type="Proteomes" id="UP001057753"/>
    </source>
</evidence>
<dbReference type="Proteomes" id="UP001057753">
    <property type="component" value="Unassembled WGS sequence"/>
</dbReference>
<reference evidence="5" key="1">
    <citation type="submission" date="2020-06" db="EMBL/GenBank/DDBJ databases">
        <title>Insight into the genomes of haloalkaliphilic bacilli from Kenyan soda lakes.</title>
        <authorList>
            <person name="Mwirichia R."/>
            <person name="Villamizar G.C."/>
            <person name="Poehlein A."/>
            <person name="Mugweru J."/>
            <person name="Kipnyargis A."/>
            <person name="Kiplimo D."/>
            <person name="Orwa P."/>
            <person name="Daniel R."/>
        </authorList>
    </citation>
    <scope>NUCLEOTIDE SEQUENCE</scope>
    <source>
        <strain evidence="5">B1096_S55</strain>
    </source>
</reference>
<evidence type="ECO:0000256" key="1">
    <source>
        <dbReference type="ARBA" id="ARBA00023015"/>
    </source>
</evidence>
<comment type="caution">
    <text evidence="5">The sequence shown here is derived from an EMBL/GenBank/DDBJ whole genome shotgun (WGS) entry which is preliminary data.</text>
</comment>
<dbReference type="InterPro" id="IPR037923">
    <property type="entry name" value="HTH-like"/>
</dbReference>
<dbReference type="Pfam" id="PF12833">
    <property type="entry name" value="HTH_18"/>
    <property type="match status" value="1"/>
</dbReference>
<sequence>MTMHIGFCGYSHHTKGYSQPKSELSSYLIRLQTEGFCEIVVNNRKMPLKKGGLLLTRPGDLYEITIAGSQNSGDYHLICKGTWIDEWWRRSEKPTFSQINLDEKLLALWRNLIVEERRPSGEEDKELSGYLLKALCLSLERAVHETGSLVSRPYPVTRMLRYIEEHATNTFKVEDVAQSADLSVSRAAHLFKSCVGKTIIEYAVHIRLSTAINQMKYTTMTLEHIAENCGFGTYPYFHRVFKKKYGISPGEYRRQE</sequence>
<dbReference type="RefSeq" id="WP_257822394.1">
    <property type="nucleotide sequence ID" value="NZ_JABXYM010000001.1"/>
</dbReference>
<dbReference type="SUPFAM" id="SSF46689">
    <property type="entry name" value="Homeodomain-like"/>
    <property type="match status" value="1"/>
</dbReference>
<keyword evidence="3" id="KW-0804">Transcription</keyword>
<dbReference type="PANTHER" id="PTHR43280:SF2">
    <property type="entry name" value="HTH-TYPE TRANSCRIPTIONAL REGULATOR EXSA"/>
    <property type="match status" value="1"/>
</dbReference>
<proteinExistence type="predicted"/>
<evidence type="ECO:0000256" key="2">
    <source>
        <dbReference type="ARBA" id="ARBA00023125"/>
    </source>
</evidence>
<dbReference type="GO" id="GO:0003700">
    <property type="term" value="F:DNA-binding transcription factor activity"/>
    <property type="evidence" value="ECO:0007669"/>
    <property type="project" value="InterPro"/>
</dbReference>
<dbReference type="InterPro" id="IPR020449">
    <property type="entry name" value="Tscrpt_reg_AraC-type_HTH"/>
</dbReference>
<dbReference type="Gene3D" id="1.10.10.60">
    <property type="entry name" value="Homeodomain-like"/>
    <property type="match status" value="2"/>
</dbReference>
<evidence type="ECO:0000259" key="4">
    <source>
        <dbReference type="PROSITE" id="PS01124"/>
    </source>
</evidence>
<dbReference type="PANTHER" id="PTHR43280">
    <property type="entry name" value="ARAC-FAMILY TRANSCRIPTIONAL REGULATOR"/>
    <property type="match status" value="1"/>
</dbReference>
<dbReference type="Pfam" id="PF02311">
    <property type="entry name" value="AraC_binding"/>
    <property type="match status" value="1"/>
</dbReference>
<protein>
    <submittedName>
        <fullName evidence="5">Helix-turn-helix transcriptional regulator</fullName>
    </submittedName>
</protein>
<dbReference type="SMART" id="SM00342">
    <property type="entry name" value="HTH_ARAC"/>
    <property type="match status" value="1"/>
</dbReference>
<dbReference type="PRINTS" id="PR00032">
    <property type="entry name" value="HTHARAC"/>
</dbReference>
<keyword evidence="1" id="KW-0805">Transcription regulation</keyword>
<dbReference type="GO" id="GO:0043565">
    <property type="term" value="F:sequence-specific DNA binding"/>
    <property type="evidence" value="ECO:0007669"/>
    <property type="project" value="InterPro"/>
</dbReference>